<dbReference type="InterPro" id="IPR036890">
    <property type="entry name" value="HATPase_C_sf"/>
</dbReference>
<keyword evidence="3" id="KW-0540">Nuclease</keyword>
<dbReference type="Gene3D" id="3.30.40.100">
    <property type="match status" value="1"/>
</dbReference>
<evidence type="ECO:0000256" key="3">
    <source>
        <dbReference type="ARBA" id="ARBA00022722"/>
    </source>
</evidence>
<dbReference type="Pfam" id="PF13589">
    <property type="entry name" value="HATPase_c_3"/>
    <property type="match status" value="1"/>
</dbReference>
<dbReference type="GO" id="GO:0006325">
    <property type="term" value="P:chromatin organization"/>
    <property type="evidence" value="ECO:0007669"/>
    <property type="project" value="UniProtKB-KW"/>
</dbReference>
<dbReference type="AlphaFoldDB" id="A0A7N0UVC5"/>
<evidence type="ECO:0000256" key="6">
    <source>
        <dbReference type="ARBA" id="ARBA00022853"/>
    </source>
</evidence>
<keyword evidence="4" id="KW-0255">Endonuclease</keyword>
<name>A0A7N0UVC5_KALFE</name>
<dbReference type="EnsemblPlants" id="Kaladp0084s0073.1.v1.1">
    <property type="protein sequence ID" value="Kaladp0084s0073.1.v1.1"/>
    <property type="gene ID" value="Kaladp0084s0073.v1.1"/>
</dbReference>
<proteinExistence type="inferred from homology"/>
<evidence type="ECO:0000256" key="9">
    <source>
        <dbReference type="ARBA" id="ARBA00023204"/>
    </source>
</evidence>
<comment type="similarity">
    <text evidence="2">Belongs to the MORC ATPase protein family.</text>
</comment>
<feature type="domain" description="Morc S5" evidence="11">
    <location>
        <begin position="219"/>
        <end position="296"/>
    </location>
</feature>
<keyword evidence="13" id="KW-1185">Reference proteome</keyword>
<dbReference type="InterPro" id="IPR041006">
    <property type="entry name" value="Morc_S5"/>
</dbReference>
<dbReference type="Gramene" id="Kaladp0084s0073.1.v1.1">
    <property type="protein sequence ID" value="Kaladp0084s0073.1.v1.1"/>
    <property type="gene ID" value="Kaladp0084s0073.v1.1"/>
</dbReference>
<dbReference type="GO" id="GO:0006281">
    <property type="term" value="P:DNA repair"/>
    <property type="evidence" value="ECO:0007669"/>
    <property type="project" value="UniProtKB-KW"/>
</dbReference>
<keyword evidence="8" id="KW-0943">RNA-mediated gene silencing</keyword>
<evidence type="ECO:0000259" key="11">
    <source>
        <dbReference type="Pfam" id="PF17942"/>
    </source>
</evidence>
<keyword evidence="10" id="KW-0539">Nucleus</keyword>
<dbReference type="PANTHER" id="PTHR23336:SF11">
    <property type="entry name" value="OS06G0622000 PROTEIN"/>
    <property type="match status" value="1"/>
</dbReference>
<evidence type="ECO:0000256" key="10">
    <source>
        <dbReference type="ARBA" id="ARBA00023242"/>
    </source>
</evidence>
<dbReference type="SUPFAM" id="SSF55874">
    <property type="entry name" value="ATPase domain of HSP90 chaperone/DNA topoisomerase II/histidine kinase"/>
    <property type="match status" value="1"/>
</dbReference>
<reference evidence="12" key="1">
    <citation type="submission" date="2021-01" db="UniProtKB">
        <authorList>
            <consortium name="EnsemblPlants"/>
        </authorList>
    </citation>
    <scope>IDENTIFICATION</scope>
</reference>
<dbReference type="GO" id="GO:0004519">
    <property type="term" value="F:endonuclease activity"/>
    <property type="evidence" value="ECO:0007669"/>
    <property type="project" value="UniProtKB-KW"/>
</dbReference>
<sequence>AELVDNAWDAKATIMEIFVEMMFMKEFGEEIPVLAVVDDGHGMNHQDVVRMTSFGLKMRDGHDSDHIGLFGVGFKTAISRSVTFLSQSFNEGKDDIGQFMEIDTKANHEDIAKSNLESIKRFSPFNEYLIGEKAAKFGKNRTGTQIYWHNKKDRVSSFHEGDILVRSRRIRLRTGQMSRKVSLDYSLRSYLEVIFLDPRMKIYVQESLSSATLNFNGNDWGIFLYWHGRLVEAYKRVGCMLHTDMGLDIIGIIDVTGLMDDKDGNAMLLSDKQGFLVSEAYELLEKWLGEMLNDYWDIRIQKRNSLYKPDHHRVQCDKCRKLRMLSPAFNVSSLPPTW</sequence>
<dbReference type="OMA" id="DCVKKNF"/>
<evidence type="ECO:0000313" key="13">
    <source>
        <dbReference type="Proteomes" id="UP000594263"/>
    </source>
</evidence>
<dbReference type="GO" id="GO:0031047">
    <property type="term" value="P:regulatory ncRNA-mediated gene silencing"/>
    <property type="evidence" value="ECO:0007669"/>
    <property type="project" value="UniProtKB-KW"/>
</dbReference>
<evidence type="ECO:0000256" key="8">
    <source>
        <dbReference type="ARBA" id="ARBA00023158"/>
    </source>
</evidence>
<dbReference type="GO" id="GO:0031349">
    <property type="term" value="P:positive regulation of defense response"/>
    <property type="evidence" value="ECO:0007669"/>
    <property type="project" value="UniProtKB-ARBA"/>
</dbReference>
<evidence type="ECO:0000256" key="5">
    <source>
        <dbReference type="ARBA" id="ARBA00022763"/>
    </source>
</evidence>
<keyword evidence="6" id="KW-0156">Chromatin regulator</keyword>
<evidence type="ECO:0000256" key="2">
    <source>
        <dbReference type="ARBA" id="ARBA00007845"/>
    </source>
</evidence>
<evidence type="ECO:0000313" key="12">
    <source>
        <dbReference type="EnsemblPlants" id="Kaladp0084s0073.1.v1.1"/>
    </source>
</evidence>
<dbReference type="PANTHER" id="PTHR23336">
    <property type="entry name" value="ZINC FINGER CW-TYPE COILED-COIL DOMAIN PROTEIN 3"/>
    <property type="match status" value="1"/>
</dbReference>
<dbReference type="Gene3D" id="3.30.565.10">
    <property type="entry name" value="Histidine kinase-like ATPase, C-terminal domain"/>
    <property type="match status" value="1"/>
</dbReference>
<dbReference type="Pfam" id="PF17942">
    <property type="entry name" value="Morc6_S5"/>
    <property type="match status" value="1"/>
</dbReference>
<keyword evidence="7" id="KW-0175">Coiled coil</keyword>
<keyword evidence="4" id="KW-0378">Hydrolase</keyword>
<dbReference type="GO" id="GO:0005634">
    <property type="term" value="C:nucleus"/>
    <property type="evidence" value="ECO:0007669"/>
    <property type="project" value="UniProtKB-SubCell"/>
</dbReference>
<comment type="subcellular location">
    <subcellularLocation>
        <location evidence="1">Nucleus</location>
    </subcellularLocation>
</comment>
<dbReference type="Proteomes" id="UP000594263">
    <property type="component" value="Unplaced"/>
</dbReference>
<evidence type="ECO:0000256" key="7">
    <source>
        <dbReference type="ARBA" id="ARBA00023054"/>
    </source>
</evidence>
<evidence type="ECO:0000256" key="1">
    <source>
        <dbReference type="ARBA" id="ARBA00004123"/>
    </source>
</evidence>
<keyword evidence="5" id="KW-0227">DNA damage</keyword>
<protein>
    <recommendedName>
        <fullName evidence="11">Morc S5 domain-containing protein</fullName>
    </recommendedName>
</protein>
<dbReference type="GO" id="GO:0016887">
    <property type="term" value="F:ATP hydrolysis activity"/>
    <property type="evidence" value="ECO:0007669"/>
    <property type="project" value="InterPro"/>
</dbReference>
<keyword evidence="9" id="KW-0234">DNA repair</keyword>
<evidence type="ECO:0000256" key="4">
    <source>
        <dbReference type="ARBA" id="ARBA00022759"/>
    </source>
</evidence>
<dbReference type="InterPro" id="IPR045261">
    <property type="entry name" value="MORC_ATPase"/>
</dbReference>
<organism evidence="12 13">
    <name type="scientific">Kalanchoe fedtschenkoi</name>
    <name type="common">Lavender scallops</name>
    <name type="synonym">South American air plant</name>
    <dbReference type="NCBI Taxonomy" id="63787"/>
    <lineage>
        <taxon>Eukaryota</taxon>
        <taxon>Viridiplantae</taxon>
        <taxon>Streptophyta</taxon>
        <taxon>Embryophyta</taxon>
        <taxon>Tracheophyta</taxon>
        <taxon>Spermatophyta</taxon>
        <taxon>Magnoliopsida</taxon>
        <taxon>eudicotyledons</taxon>
        <taxon>Gunneridae</taxon>
        <taxon>Pentapetalae</taxon>
        <taxon>Saxifragales</taxon>
        <taxon>Crassulaceae</taxon>
        <taxon>Kalanchoe</taxon>
    </lineage>
</organism>
<accession>A0A7N0UVC5</accession>